<evidence type="ECO:0000313" key="1">
    <source>
        <dbReference type="EMBL" id="MDQ0178573.1"/>
    </source>
</evidence>
<name>A0ABT9WZ60_9BACI</name>
<protein>
    <submittedName>
        <fullName evidence="1">Uncharacterized protein</fullName>
    </submittedName>
</protein>
<evidence type="ECO:0000313" key="2">
    <source>
        <dbReference type="Proteomes" id="UP001223586"/>
    </source>
</evidence>
<dbReference type="RefSeq" id="WP_307233521.1">
    <property type="nucleotide sequence ID" value="NZ_JAUSTT010000052.1"/>
</dbReference>
<proteinExistence type="predicted"/>
<reference evidence="1 2" key="1">
    <citation type="submission" date="2023-07" db="EMBL/GenBank/DDBJ databases">
        <title>Genomic Encyclopedia of Type Strains, Phase IV (KMG-IV): sequencing the most valuable type-strain genomes for metagenomic binning, comparative biology and taxonomic classification.</title>
        <authorList>
            <person name="Goeker M."/>
        </authorList>
    </citation>
    <scope>NUCLEOTIDE SEQUENCE [LARGE SCALE GENOMIC DNA]</scope>
    <source>
        <strain evidence="1 2">DSM 23837</strain>
    </source>
</reference>
<accession>A0ABT9WZ60</accession>
<gene>
    <name evidence="1" type="ORF">J2S08_004481</name>
</gene>
<sequence length="89" mass="10404">MNKELKMKWHSIYGQILFDRKLKETWLKVKANGGAGGSDEVTIKSYECKEKENLDALLEKLRKKRIETITCSKSIHSEEKRKETSVRHP</sequence>
<comment type="caution">
    <text evidence="1">The sequence shown here is derived from an EMBL/GenBank/DDBJ whole genome shotgun (WGS) entry which is preliminary data.</text>
</comment>
<organism evidence="1 2">
    <name type="scientific">Bacillus chungangensis</name>
    <dbReference type="NCBI Taxonomy" id="587633"/>
    <lineage>
        <taxon>Bacteria</taxon>
        <taxon>Bacillati</taxon>
        <taxon>Bacillota</taxon>
        <taxon>Bacilli</taxon>
        <taxon>Bacillales</taxon>
        <taxon>Bacillaceae</taxon>
        <taxon>Bacillus</taxon>
    </lineage>
</organism>
<dbReference type="EMBL" id="JAUSTT010000052">
    <property type="protein sequence ID" value="MDQ0178573.1"/>
    <property type="molecule type" value="Genomic_DNA"/>
</dbReference>
<keyword evidence="2" id="KW-1185">Reference proteome</keyword>
<dbReference type="Proteomes" id="UP001223586">
    <property type="component" value="Unassembled WGS sequence"/>
</dbReference>